<evidence type="ECO:0000313" key="3">
    <source>
        <dbReference type="EMBL" id="ETE72246.1"/>
    </source>
</evidence>
<evidence type="ECO:0000256" key="2">
    <source>
        <dbReference type="SAM" id="MobiDB-lite"/>
    </source>
</evidence>
<dbReference type="InterPro" id="IPR036259">
    <property type="entry name" value="MFS_trans_sf"/>
</dbReference>
<proteinExistence type="predicted"/>
<dbReference type="SUPFAM" id="SSF103473">
    <property type="entry name" value="MFS general substrate transporter"/>
    <property type="match status" value="1"/>
</dbReference>
<sequence length="186" mass="20047">MVAAPIFGYLGDRFNRKIILSCGIFFWSAITFSSSFITEQNAVLQANSADCQQFDPDRLKVDSAYHPFEAQGPDLDRGVLRSGPWGHLGNSEGPARGASASKNGLVSSVYGCDGLLQPSASENGARESHPCPSRAPFSLAEGCRRPRKLSSPARFRWQSIQATTGAPDTNDVELDMPTPAMPTMPL</sequence>
<dbReference type="GO" id="GO:0016020">
    <property type="term" value="C:membrane"/>
    <property type="evidence" value="ECO:0007669"/>
    <property type="project" value="UniProtKB-SubCell"/>
</dbReference>
<organism evidence="3 4">
    <name type="scientific">Ophiophagus hannah</name>
    <name type="common">King cobra</name>
    <name type="synonym">Naja hannah</name>
    <dbReference type="NCBI Taxonomy" id="8665"/>
    <lineage>
        <taxon>Eukaryota</taxon>
        <taxon>Metazoa</taxon>
        <taxon>Chordata</taxon>
        <taxon>Craniata</taxon>
        <taxon>Vertebrata</taxon>
        <taxon>Euteleostomi</taxon>
        <taxon>Lepidosauria</taxon>
        <taxon>Squamata</taxon>
        <taxon>Bifurcata</taxon>
        <taxon>Unidentata</taxon>
        <taxon>Episquamata</taxon>
        <taxon>Toxicofera</taxon>
        <taxon>Serpentes</taxon>
        <taxon>Colubroidea</taxon>
        <taxon>Elapidae</taxon>
        <taxon>Elapinae</taxon>
        <taxon>Ophiophagus</taxon>
    </lineage>
</organism>
<gene>
    <name evidence="3" type="primary">SPNS2</name>
    <name evidence="3" type="ORF">L345_01928</name>
</gene>
<dbReference type="OrthoDB" id="6770063at2759"/>
<evidence type="ECO:0000313" key="4">
    <source>
        <dbReference type="Proteomes" id="UP000018936"/>
    </source>
</evidence>
<protein>
    <submittedName>
        <fullName evidence="3">Protein spinster-like 2</fullName>
    </submittedName>
</protein>
<dbReference type="AlphaFoldDB" id="V8PE65"/>
<comment type="caution">
    <text evidence="3">The sequence shown here is derived from an EMBL/GenBank/DDBJ whole genome shotgun (WGS) entry which is preliminary data.</text>
</comment>
<keyword evidence="4" id="KW-1185">Reference proteome</keyword>
<reference evidence="3 4" key="1">
    <citation type="journal article" date="2013" name="Proc. Natl. Acad. Sci. U.S.A.">
        <title>The king cobra genome reveals dynamic gene evolution and adaptation in the snake venom system.</title>
        <authorList>
            <person name="Vonk F.J."/>
            <person name="Casewell N.R."/>
            <person name="Henkel C.V."/>
            <person name="Heimberg A.M."/>
            <person name="Jansen H.J."/>
            <person name="McCleary R.J."/>
            <person name="Kerkkamp H.M."/>
            <person name="Vos R.A."/>
            <person name="Guerreiro I."/>
            <person name="Calvete J.J."/>
            <person name="Wuster W."/>
            <person name="Woods A.E."/>
            <person name="Logan J.M."/>
            <person name="Harrison R.A."/>
            <person name="Castoe T.A."/>
            <person name="de Koning A.P."/>
            <person name="Pollock D.D."/>
            <person name="Yandell M."/>
            <person name="Calderon D."/>
            <person name="Renjifo C."/>
            <person name="Currier R.B."/>
            <person name="Salgado D."/>
            <person name="Pla D."/>
            <person name="Sanz L."/>
            <person name="Hyder A.S."/>
            <person name="Ribeiro J.M."/>
            <person name="Arntzen J.W."/>
            <person name="van den Thillart G.E."/>
            <person name="Boetzer M."/>
            <person name="Pirovano W."/>
            <person name="Dirks R.P."/>
            <person name="Spaink H.P."/>
            <person name="Duboule D."/>
            <person name="McGlinn E."/>
            <person name="Kini R.M."/>
            <person name="Richardson M.K."/>
        </authorList>
    </citation>
    <scope>NUCLEOTIDE SEQUENCE</scope>
    <source>
        <tissue evidence="3">Blood</tissue>
    </source>
</reference>
<feature type="non-terminal residue" evidence="3">
    <location>
        <position position="1"/>
    </location>
</feature>
<dbReference type="Gene3D" id="1.20.1250.20">
    <property type="entry name" value="MFS general substrate transporter like domains"/>
    <property type="match status" value="1"/>
</dbReference>
<feature type="region of interest" description="Disordered" evidence="2">
    <location>
        <begin position="121"/>
        <end position="145"/>
    </location>
</feature>
<accession>V8PE65</accession>
<dbReference type="Proteomes" id="UP000018936">
    <property type="component" value="Unassembled WGS sequence"/>
</dbReference>
<dbReference type="EMBL" id="AZIM01000250">
    <property type="protein sequence ID" value="ETE72246.1"/>
    <property type="molecule type" value="Genomic_DNA"/>
</dbReference>
<name>V8PE65_OPHHA</name>
<comment type="subcellular location">
    <subcellularLocation>
        <location evidence="1">Membrane</location>
        <topology evidence="1">Multi-pass membrane protein</topology>
    </subcellularLocation>
</comment>
<feature type="region of interest" description="Disordered" evidence="2">
    <location>
        <begin position="161"/>
        <end position="186"/>
    </location>
</feature>
<evidence type="ECO:0000256" key="1">
    <source>
        <dbReference type="ARBA" id="ARBA00004141"/>
    </source>
</evidence>